<keyword evidence="2" id="KW-0808">Transferase</keyword>
<reference evidence="2 3" key="1">
    <citation type="journal article" date="2015" name="Nature">
        <title>rRNA introns, odd ribosomes, and small enigmatic genomes across a large radiation of phyla.</title>
        <authorList>
            <person name="Brown C.T."/>
            <person name="Hug L.A."/>
            <person name="Thomas B.C."/>
            <person name="Sharon I."/>
            <person name="Castelle C.J."/>
            <person name="Singh A."/>
            <person name="Wilkins M.J."/>
            <person name="Williams K.H."/>
            <person name="Banfield J.F."/>
        </authorList>
    </citation>
    <scope>NUCLEOTIDE SEQUENCE [LARGE SCALE GENOMIC DNA]</scope>
</reference>
<dbReference type="Proteomes" id="UP000034448">
    <property type="component" value="Unassembled WGS sequence"/>
</dbReference>
<feature type="domain" description="Methyltransferase type 11" evidence="1">
    <location>
        <begin position="108"/>
        <end position="194"/>
    </location>
</feature>
<dbReference type="Pfam" id="PF08241">
    <property type="entry name" value="Methyltransf_11"/>
    <property type="match status" value="1"/>
</dbReference>
<sequence>MILLQFESVNQKNSYGTLTSMQNMNFSKELRCPNCKLKLSKKKDSLVCKKCKAVVLLSTDRSHYDKNTNLGEKIFDYPKIYNVKIKLLNFLNRLNIPIDPYINNQKILDIGCGSYQVRYNPDLAKSRVGLDPSVKALIHARRLYPKSFYVVGSADKLPFANKSFDVSLLLFTLHHLTDNQWDKAINEAVRVTKKSIIIYDHISHNSSILRFLQKLYWKIFDGGHKYPLLNQWTKRLSKMNISKRLRVGSLFNHICFYKIDL</sequence>
<gene>
    <name evidence="2" type="ORF">US28_C0023G0010</name>
</gene>
<dbReference type="AlphaFoldDB" id="A0A0G0HSX2"/>
<dbReference type="SUPFAM" id="SSF53335">
    <property type="entry name" value="S-adenosyl-L-methionine-dependent methyltransferases"/>
    <property type="match status" value="1"/>
</dbReference>
<accession>A0A0G0HSX2</accession>
<evidence type="ECO:0000259" key="1">
    <source>
        <dbReference type="Pfam" id="PF08241"/>
    </source>
</evidence>
<dbReference type="GO" id="GO:0008757">
    <property type="term" value="F:S-adenosylmethionine-dependent methyltransferase activity"/>
    <property type="evidence" value="ECO:0007669"/>
    <property type="project" value="InterPro"/>
</dbReference>
<keyword evidence="2" id="KW-0489">Methyltransferase</keyword>
<protein>
    <submittedName>
        <fullName evidence="2">Methyltransferase type 11</fullName>
    </submittedName>
</protein>
<name>A0A0G0HSX2_9BACT</name>
<dbReference type="CDD" id="cd02440">
    <property type="entry name" value="AdoMet_MTases"/>
    <property type="match status" value="1"/>
</dbReference>
<organism evidence="2 3">
    <name type="scientific">Candidatus Daviesbacteria bacterium GW2011_GWA1_36_8</name>
    <dbReference type="NCBI Taxonomy" id="1618417"/>
    <lineage>
        <taxon>Bacteria</taxon>
        <taxon>Candidatus Daviesiibacteriota</taxon>
    </lineage>
</organism>
<evidence type="ECO:0000313" key="2">
    <source>
        <dbReference type="EMBL" id="KKQ15109.1"/>
    </source>
</evidence>
<dbReference type="EMBL" id="LBSJ01000023">
    <property type="protein sequence ID" value="KKQ15109.1"/>
    <property type="molecule type" value="Genomic_DNA"/>
</dbReference>
<dbReference type="InterPro" id="IPR029063">
    <property type="entry name" value="SAM-dependent_MTases_sf"/>
</dbReference>
<dbReference type="InterPro" id="IPR013216">
    <property type="entry name" value="Methyltransf_11"/>
</dbReference>
<comment type="caution">
    <text evidence="2">The sequence shown here is derived from an EMBL/GenBank/DDBJ whole genome shotgun (WGS) entry which is preliminary data.</text>
</comment>
<proteinExistence type="predicted"/>
<dbReference type="Gene3D" id="3.40.50.150">
    <property type="entry name" value="Vaccinia Virus protein VP39"/>
    <property type="match status" value="1"/>
</dbReference>
<dbReference type="GO" id="GO:0032259">
    <property type="term" value="P:methylation"/>
    <property type="evidence" value="ECO:0007669"/>
    <property type="project" value="UniProtKB-KW"/>
</dbReference>
<dbReference type="PANTHER" id="PTHR43591:SF110">
    <property type="entry name" value="RHODANESE DOMAIN-CONTAINING PROTEIN"/>
    <property type="match status" value="1"/>
</dbReference>
<dbReference type="PANTHER" id="PTHR43591">
    <property type="entry name" value="METHYLTRANSFERASE"/>
    <property type="match status" value="1"/>
</dbReference>
<evidence type="ECO:0000313" key="3">
    <source>
        <dbReference type="Proteomes" id="UP000034448"/>
    </source>
</evidence>